<dbReference type="SUPFAM" id="SSF55073">
    <property type="entry name" value="Nucleotide cyclase"/>
    <property type="match status" value="1"/>
</dbReference>
<dbReference type="PROSITE" id="PS50887">
    <property type="entry name" value="GGDEF"/>
    <property type="match status" value="1"/>
</dbReference>
<evidence type="ECO:0000313" key="3">
    <source>
        <dbReference type="EMBL" id="PNV67058.1"/>
    </source>
</evidence>
<dbReference type="InterPro" id="IPR050469">
    <property type="entry name" value="Diguanylate_Cyclase"/>
</dbReference>
<evidence type="ECO:0000256" key="1">
    <source>
        <dbReference type="SAM" id="Phobius"/>
    </source>
</evidence>
<keyword evidence="1" id="KW-0472">Membrane</keyword>
<dbReference type="GO" id="GO:0005886">
    <property type="term" value="C:plasma membrane"/>
    <property type="evidence" value="ECO:0007669"/>
    <property type="project" value="TreeGrafter"/>
</dbReference>
<dbReference type="RefSeq" id="WP_103265567.1">
    <property type="nucleotide sequence ID" value="NZ_CABMLE010000013.1"/>
</dbReference>
<proteinExistence type="predicted"/>
<feature type="transmembrane region" description="Helical" evidence="1">
    <location>
        <begin position="202"/>
        <end position="219"/>
    </location>
</feature>
<keyword evidence="4" id="KW-1185">Reference proteome</keyword>
<dbReference type="InterPro" id="IPR043128">
    <property type="entry name" value="Rev_trsase/Diguanyl_cyclase"/>
</dbReference>
<dbReference type="EMBL" id="PPEK01000013">
    <property type="protein sequence ID" value="PNV67058.1"/>
    <property type="molecule type" value="Genomic_DNA"/>
</dbReference>
<dbReference type="InterPro" id="IPR000160">
    <property type="entry name" value="GGDEF_dom"/>
</dbReference>
<dbReference type="GO" id="GO:0043709">
    <property type="term" value="P:cell adhesion involved in single-species biofilm formation"/>
    <property type="evidence" value="ECO:0007669"/>
    <property type="project" value="TreeGrafter"/>
</dbReference>
<dbReference type="GO" id="GO:1902201">
    <property type="term" value="P:negative regulation of bacterial-type flagellum-dependent cell motility"/>
    <property type="evidence" value="ECO:0007669"/>
    <property type="project" value="TreeGrafter"/>
</dbReference>
<organism evidence="3 4">
    <name type="scientific">Enteroscipio rubneri</name>
    <dbReference type="NCBI Taxonomy" id="2070686"/>
    <lineage>
        <taxon>Bacteria</taxon>
        <taxon>Bacillati</taxon>
        <taxon>Actinomycetota</taxon>
        <taxon>Coriobacteriia</taxon>
        <taxon>Eggerthellales</taxon>
        <taxon>Eggerthellaceae</taxon>
        <taxon>Enteroscipio</taxon>
    </lineage>
</organism>
<evidence type="ECO:0000259" key="2">
    <source>
        <dbReference type="PROSITE" id="PS50887"/>
    </source>
</evidence>
<dbReference type="Pfam" id="PF00990">
    <property type="entry name" value="GGDEF"/>
    <property type="match status" value="1"/>
</dbReference>
<dbReference type="CDD" id="cd01949">
    <property type="entry name" value="GGDEF"/>
    <property type="match status" value="1"/>
</dbReference>
<feature type="transmembrane region" description="Helical" evidence="1">
    <location>
        <begin position="6"/>
        <end position="24"/>
    </location>
</feature>
<reference evidence="4" key="1">
    <citation type="submission" date="2018-01" db="EMBL/GenBank/DDBJ databases">
        <title>Rubneribacter badeniensis gen. nov., sp. nov., and Colonibacter rubneri, gen. nov., sp. nov., WGS of new members of the Eggerthellaceae.</title>
        <authorList>
            <person name="Danylec N."/>
            <person name="Stoll D.A."/>
            <person name="Doetsch A."/>
            <person name="Kulling S.E."/>
            <person name="Huch M."/>
        </authorList>
    </citation>
    <scope>NUCLEOTIDE SEQUENCE [LARGE SCALE GENOMIC DNA]</scope>
    <source>
        <strain evidence="4">ResAG-96</strain>
    </source>
</reference>
<dbReference type="InterPro" id="IPR029787">
    <property type="entry name" value="Nucleotide_cyclase"/>
</dbReference>
<evidence type="ECO:0000313" key="4">
    <source>
        <dbReference type="Proteomes" id="UP000236197"/>
    </source>
</evidence>
<accession>A0A2K2UA19</accession>
<dbReference type="PANTHER" id="PTHR45138:SF9">
    <property type="entry name" value="DIGUANYLATE CYCLASE DGCM-RELATED"/>
    <property type="match status" value="1"/>
</dbReference>
<keyword evidence="1" id="KW-1133">Transmembrane helix</keyword>
<dbReference type="OrthoDB" id="8526884at2"/>
<dbReference type="Gene3D" id="3.30.70.270">
    <property type="match status" value="1"/>
</dbReference>
<dbReference type="SMART" id="SM00267">
    <property type="entry name" value="GGDEF"/>
    <property type="match status" value="1"/>
</dbReference>
<feature type="transmembrane region" description="Helical" evidence="1">
    <location>
        <begin position="36"/>
        <end position="59"/>
    </location>
</feature>
<dbReference type="GO" id="GO:0052621">
    <property type="term" value="F:diguanylate cyclase activity"/>
    <property type="evidence" value="ECO:0007669"/>
    <property type="project" value="TreeGrafter"/>
</dbReference>
<feature type="transmembrane region" description="Helical" evidence="1">
    <location>
        <begin position="180"/>
        <end position="196"/>
    </location>
</feature>
<feature type="transmembrane region" description="Helical" evidence="1">
    <location>
        <begin position="104"/>
        <end position="127"/>
    </location>
</feature>
<protein>
    <recommendedName>
        <fullName evidence="2">GGDEF domain-containing protein</fullName>
    </recommendedName>
</protein>
<name>A0A2K2UA19_9ACTN</name>
<dbReference type="PANTHER" id="PTHR45138">
    <property type="entry name" value="REGULATORY COMPONENTS OF SENSORY TRANSDUCTION SYSTEM"/>
    <property type="match status" value="1"/>
</dbReference>
<feature type="transmembrane region" description="Helical" evidence="1">
    <location>
        <begin position="71"/>
        <end position="92"/>
    </location>
</feature>
<comment type="caution">
    <text evidence="3">The sequence shown here is derived from an EMBL/GenBank/DDBJ whole genome shotgun (WGS) entry which is preliminary data.</text>
</comment>
<dbReference type="Proteomes" id="UP000236197">
    <property type="component" value="Unassembled WGS sequence"/>
</dbReference>
<keyword evidence="1" id="KW-0812">Transmembrane</keyword>
<gene>
    <name evidence="3" type="ORF">C2L71_09715</name>
</gene>
<dbReference type="AlphaFoldDB" id="A0A2K2UA19"/>
<dbReference type="NCBIfam" id="TIGR00254">
    <property type="entry name" value="GGDEF"/>
    <property type="match status" value="1"/>
</dbReference>
<feature type="transmembrane region" description="Helical" evidence="1">
    <location>
        <begin position="147"/>
        <end position="168"/>
    </location>
</feature>
<sequence length="381" mass="41903">MIVQSLLYIEVNLLCLLILALVLVKVLRGNDVRSRQFWFSGVLLASILASALDMLWILVSTGSMSVSPVGSFGINATYYLMASLGSFCWFVYSERVQTSRLVASPARIVVCSAPLMVSFVLVLSSYWTGWALSIDAEGGYHRGSLYAVQFFIVYGYGLVTAAHALVGAFKKENFAVRSQYLSLTYFAVLPLAFITLQAFAPNVPLTCVGVTVALLWVYLDMQEQKISLDPLTQLNNRTQLAKHVAQRMRHRDAGQTLCLFIVDVDRFKGINDIYGHVEGDRALVRVADALRRCCAGGSAFIARYGGDEFIVVRDSARTCDATEMGARLNAELARLDEAAGAPYALHVSVGAAVYREGIETLQDFIREADRELYEAKAARAS</sequence>
<feature type="domain" description="GGDEF" evidence="2">
    <location>
        <begin position="255"/>
        <end position="381"/>
    </location>
</feature>